<dbReference type="EMBL" id="KQ426728">
    <property type="protein sequence ID" value="KOF67904.1"/>
    <property type="molecule type" value="Genomic_DNA"/>
</dbReference>
<accession>A0A0L8FT94</accession>
<sequence>MQKASIQTRMLEHKDHDNWSVRGPSRNRQHALDSSKQQQTASTLSEHCNTPKKKLLDSGTLHEKDYTFFWQGKGTDEIREHGVSFAVKNSLLKLVKLNSDGSEWILSLLLHTFDGPVNLISAYAPILYSSQDAKDKFYDQLSMKIQAISNGEQLVLLGDFNTRVGADHDYRLRCLGQYGVGNMNENGQWLLELSQHRISWSHPHSGHWHQLDLIITRPKHLRNVHLIQSFQSADYDIDHCLVCCNLKSQPKVMHNAKLPGKQHINITTTQQPTKIDTFLKTLENALLADPSKDNVQQR</sequence>
<dbReference type="InterPro" id="IPR027124">
    <property type="entry name" value="Swc5/CFDP1/2"/>
</dbReference>
<evidence type="ECO:0008006" key="3">
    <source>
        <dbReference type="Google" id="ProtNLM"/>
    </source>
</evidence>
<dbReference type="STRING" id="37653.A0A0L8FT94"/>
<dbReference type="PANTHER" id="PTHR23227:SF84">
    <property type="entry name" value="ENDONUCLEASE_EXONUCLEASE_PHOSPHATASE DOMAIN-CONTAINING PROTEIN"/>
    <property type="match status" value="1"/>
</dbReference>
<dbReference type="PANTHER" id="PTHR23227">
    <property type="entry name" value="BUCENTAUR RELATED"/>
    <property type="match status" value="1"/>
</dbReference>
<dbReference type="SUPFAM" id="SSF56219">
    <property type="entry name" value="DNase I-like"/>
    <property type="match status" value="1"/>
</dbReference>
<protein>
    <recommendedName>
        <fullName evidence="3">Endonuclease/exonuclease/phosphatase domain-containing protein</fullName>
    </recommendedName>
</protein>
<name>A0A0L8FT94_OCTBM</name>
<evidence type="ECO:0000313" key="2">
    <source>
        <dbReference type="EMBL" id="KOF67904.1"/>
    </source>
</evidence>
<evidence type="ECO:0000256" key="1">
    <source>
        <dbReference type="SAM" id="MobiDB-lite"/>
    </source>
</evidence>
<dbReference type="Gene3D" id="3.60.10.10">
    <property type="entry name" value="Endonuclease/exonuclease/phosphatase"/>
    <property type="match status" value="1"/>
</dbReference>
<dbReference type="InterPro" id="IPR036691">
    <property type="entry name" value="Endo/exonu/phosph_ase_sf"/>
</dbReference>
<feature type="region of interest" description="Disordered" evidence="1">
    <location>
        <begin position="1"/>
        <end position="50"/>
    </location>
</feature>
<feature type="compositionally biased region" description="Basic and acidic residues" evidence="1">
    <location>
        <begin position="10"/>
        <end position="19"/>
    </location>
</feature>
<proteinExistence type="predicted"/>
<dbReference type="AlphaFoldDB" id="A0A0L8FT94"/>
<dbReference type="OrthoDB" id="6151446at2759"/>
<feature type="compositionally biased region" description="Polar residues" evidence="1">
    <location>
        <begin position="32"/>
        <end position="48"/>
    </location>
</feature>
<gene>
    <name evidence="2" type="ORF">OCBIM_22008687mg</name>
</gene>
<organism evidence="2">
    <name type="scientific">Octopus bimaculoides</name>
    <name type="common">California two-spotted octopus</name>
    <dbReference type="NCBI Taxonomy" id="37653"/>
    <lineage>
        <taxon>Eukaryota</taxon>
        <taxon>Metazoa</taxon>
        <taxon>Spiralia</taxon>
        <taxon>Lophotrochozoa</taxon>
        <taxon>Mollusca</taxon>
        <taxon>Cephalopoda</taxon>
        <taxon>Coleoidea</taxon>
        <taxon>Octopodiformes</taxon>
        <taxon>Octopoda</taxon>
        <taxon>Incirrata</taxon>
        <taxon>Octopodidae</taxon>
        <taxon>Octopus</taxon>
    </lineage>
</organism>
<reference evidence="2" key="1">
    <citation type="submission" date="2015-07" db="EMBL/GenBank/DDBJ databases">
        <title>MeaNS - Measles Nucleotide Surveillance Program.</title>
        <authorList>
            <person name="Tran T."/>
            <person name="Druce J."/>
        </authorList>
    </citation>
    <scope>NUCLEOTIDE SEQUENCE</scope>
    <source>
        <strain evidence="2">UCB-OBI-ISO-001</strain>
        <tissue evidence="2">Gonad</tissue>
    </source>
</reference>